<dbReference type="EMBL" id="CAUYUJ010020126">
    <property type="protein sequence ID" value="CAK0896011.1"/>
    <property type="molecule type" value="Genomic_DNA"/>
</dbReference>
<feature type="compositionally biased region" description="Basic and acidic residues" evidence="1">
    <location>
        <begin position="1043"/>
        <end position="1055"/>
    </location>
</feature>
<feature type="region of interest" description="Disordered" evidence="1">
    <location>
        <begin position="1025"/>
        <end position="1058"/>
    </location>
</feature>
<feature type="region of interest" description="Disordered" evidence="1">
    <location>
        <begin position="153"/>
        <end position="177"/>
    </location>
</feature>
<feature type="region of interest" description="Disordered" evidence="1">
    <location>
        <begin position="954"/>
        <end position="1003"/>
    </location>
</feature>
<keyword evidence="3" id="KW-1185">Reference proteome</keyword>
<proteinExistence type="predicted"/>
<comment type="caution">
    <text evidence="2">The sequence shown here is derived from an EMBL/GenBank/DDBJ whole genome shotgun (WGS) entry which is preliminary data.</text>
</comment>
<gene>
    <name evidence="2" type="ORF">PCOR1329_LOCUS74600</name>
</gene>
<dbReference type="Proteomes" id="UP001189429">
    <property type="component" value="Unassembled WGS sequence"/>
</dbReference>
<feature type="compositionally biased region" description="Acidic residues" evidence="1">
    <location>
        <begin position="1031"/>
        <end position="1042"/>
    </location>
</feature>
<protein>
    <recommendedName>
        <fullName evidence="4">Reverse transcriptase domain-containing protein</fullName>
    </recommendedName>
</protein>
<evidence type="ECO:0000313" key="3">
    <source>
        <dbReference type="Proteomes" id="UP001189429"/>
    </source>
</evidence>
<organism evidence="2 3">
    <name type="scientific">Prorocentrum cordatum</name>
    <dbReference type="NCBI Taxonomy" id="2364126"/>
    <lineage>
        <taxon>Eukaryota</taxon>
        <taxon>Sar</taxon>
        <taxon>Alveolata</taxon>
        <taxon>Dinophyceae</taxon>
        <taxon>Prorocentrales</taxon>
        <taxon>Prorocentraceae</taxon>
        <taxon>Prorocentrum</taxon>
    </lineage>
</organism>
<sequence>MVVESLCAALAAAGPGVLRELARGAMAEAARVAFARPQVHRDRRHECWVIETPDGDRYVERKADWRWHASLLHGWPEGFRGDAVRFRGEIGREALRQMVLEGRDLARGERRRRRLPAALGRHLGEEPSMMVDWHGDECGLDGGLLDAARRRVSGKRGLTDAPRVPEAPGDEAATRPDLGAPALEDAESVLLVAELHAGGGLALGDEVTAHESDLAVGSKVIGRRPDGRPVLCERAAIGEVASWRAQALDNAGVSDPFDVASPELRSSAIRAARDEADRLAALGRGRVLAAGGRGAGGCEDVAGALEVYPQPELRELDVDVAAPLGRRDRARVRRLANDGLASSNWLHGADRRPPAGPVSWATRCRVAELQHETQRRAQTLAASWGAPACADDPQQRLSQLLRGRGGCAQLAHATLTPFFHARLSVPDDLAGAPRVSELLPTAARMMSKGFESHTWAWRGCRARRCQAGIFFVKKKGGRQRLILDCRPAGRLFRSPPGVDLVSGDGLSRIERWTTSGADRGEEPGGALGGLGTWLGVSDVKDCFHRLLLDDGPGLQECFGYPSLRAAELGLAHLEGEPLARDALSLGHYTYVDNIGVLGGSESQVQSALGAATSSFGGVGLEVHETSLTNAGGGALGVQLDGQNGHTRPAPSRFWRVRGAVQALLRRRAVSGLELEIASLSCFHCVYRYIQRHYFERAPLWDSVVGGTRAFQGLMIFLRADWGARWMPGLYQTDASLDGFGVAYSLWGPREVGSVGRTCERARYRLGAGAARQHAVEAAGLELLADGGIAAPAELERAIPEAEVARWCQDPTFEEVPAELLHADRWRTVLADRWALEGGVLHLEGRALIKAVERVAGIRAGHDGRALLLGGNMAVVLAFSRSRARDFKLLTMFRRAAACSFSRWLRFSYRWIPSEFNSSDEGADCLRRSTSQKSVRLTSSLEGVAAGPADAATGPVGAGAGADAGPGLAAGRSSPQAHRAGKPQPSSGSDAAPLGAAPPPAKLEQAVETPWGQEAARLFGSARAAGATAAGAEDDSESSCEEELPGRGRPRADARRASARVRRMAREELPPGQTYLEAHSVTAATRGRYQMHVNELMFADQQGAPLVADAEVDDCIARWMNAEFSAGRRAWRGESTLAAVMFTFPSFSRHGDRKLPRAFRCLRGWRQLSPPMSRKPLPWPMWAALALQLARHGRGLAGIAVLVMVEAYLRPSELLSLRRRSLLPPAKGGLTRWGLLLFPSSRGLQRSKTGVADGAAVMDSSRTPWLSYVFYRLARGPEEERVSPWDYSQFYQMFVQAAAAPGFRMVPYQGRHSGISIDRAHRELTLDACMKRGRWRAAKSVARHEKAGRLNDAWRELSDVQQARALVCERLLEECLARGRQLPGPPIRP</sequence>
<evidence type="ECO:0000313" key="2">
    <source>
        <dbReference type="EMBL" id="CAK0896011.1"/>
    </source>
</evidence>
<evidence type="ECO:0000256" key="1">
    <source>
        <dbReference type="SAM" id="MobiDB-lite"/>
    </source>
</evidence>
<feature type="compositionally biased region" description="Low complexity" evidence="1">
    <location>
        <begin position="984"/>
        <end position="994"/>
    </location>
</feature>
<name>A0ABN9X960_9DINO</name>
<accession>A0ABN9X960</accession>
<reference evidence="2" key="1">
    <citation type="submission" date="2023-10" db="EMBL/GenBank/DDBJ databases">
        <authorList>
            <person name="Chen Y."/>
            <person name="Shah S."/>
            <person name="Dougan E. K."/>
            <person name="Thang M."/>
            <person name="Chan C."/>
        </authorList>
    </citation>
    <scope>NUCLEOTIDE SEQUENCE [LARGE SCALE GENOMIC DNA]</scope>
</reference>
<evidence type="ECO:0008006" key="4">
    <source>
        <dbReference type="Google" id="ProtNLM"/>
    </source>
</evidence>